<dbReference type="Proteomes" id="UP000823638">
    <property type="component" value="Unassembled WGS sequence"/>
</dbReference>
<comment type="similarity">
    <text evidence="2">Belongs to the threonine aldolase family.</text>
</comment>
<dbReference type="Gene3D" id="3.40.640.10">
    <property type="entry name" value="Type I PLP-dependent aspartate aminotransferase-like (Major domain)"/>
    <property type="match status" value="1"/>
</dbReference>
<name>A0A9D9HRE6_9SPIR</name>
<evidence type="ECO:0000313" key="7">
    <source>
        <dbReference type="EMBL" id="MBO8458468.1"/>
    </source>
</evidence>
<evidence type="ECO:0000313" key="8">
    <source>
        <dbReference type="Proteomes" id="UP000823638"/>
    </source>
</evidence>
<dbReference type="InterPro" id="IPR015424">
    <property type="entry name" value="PyrdxlP-dep_Trfase"/>
</dbReference>
<evidence type="ECO:0000256" key="5">
    <source>
        <dbReference type="PIRSR" id="PIRSR017617-1"/>
    </source>
</evidence>
<proteinExistence type="inferred from homology"/>
<accession>A0A9D9HRE6</accession>
<reference evidence="7" key="1">
    <citation type="submission" date="2020-10" db="EMBL/GenBank/DDBJ databases">
        <authorList>
            <person name="Gilroy R."/>
        </authorList>
    </citation>
    <scope>NUCLEOTIDE SEQUENCE</scope>
    <source>
        <strain evidence="7">10532</strain>
    </source>
</reference>
<feature type="modified residue" description="N6-(pyridoxal phosphate)lysine" evidence="5">
    <location>
        <position position="200"/>
    </location>
</feature>
<evidence type="ECO:0000256" key="4">
    <source>
        <dbReference type="ARBA" id="ARBA00023239"/>
    </source>
</evidence>
<dbReference type="SUPFAM" id="SSF53383">
    <property type="entry name" value="PLP-dependent transferases"/>
    <property type="match status" value="1"/>
</dbReference>
<dbReference type="InterPro" id="IPR015421">
    <property type="entry name" value="PyrdxlP-dep_Trfase_major"/>
</dbReference>
<dbReference type="GO" id="GO:0006567">
    <property type="term" value="P:L-threonine catabolic process"/>
    <property type="evidence" value="ECO:0007669"/>
    <property type="project" value="TreeGrafter"/>
</dbReference>
<keyword evidence="4" id="KW-0456">Lyase</keyword>
<evidence type="ECO:0000259" key="6">
    <source>
        <dbReference type="Pfam" id="PF01212"/>
    </source>
</evidence>
<dbReference type="EMBL" id="JADIMM010000110">
    <property type="protein sequence ID" value="MBO8458468.1"/>
    <property type="molecule type" value="Genomic_DNA"/>
</dbReference>
<keyword evidence="3" id="KW-0663">Pyridoxal phosphate</keyword>
<evidence type="ECO:0000256" key="3">
    <source>
        <dbReference type="ARBA" id="ARBA00022898"/>
    </source>
</evidence>
<dbReference type="GO" id="GO:0008732">
    <property type="term" value="F:L-allo-threonine aldolase activity"/>
    <property type="evidence" value="ECO:0007669"/>
    <property type="project" value="TreeGrafter"/>
</dbReference>
<comment type="cofactor">
    <cofactor evidence="1">
        <name>pyridoxal 5'-phosphate</name>
        <dbReference type="ChEBI" id="CHEBI:597326"/>
    </cofactor>
</comment>
<evidence type="ECO:0000256" key="2">
    <source>
        <dbReference type="ARBA" id="ARBA00006966"/>
    </source>
</evidence>
<dbReference type="PANTHER" id="PTHR48097:SF9">
    <property type="entry name" value="L-THREONINE ALDOLASE"/>
    <property type="match status" value="1"/>
</dbReference>
<dbReference type="InterPro" id="IPR015422">
    <property type="entry name" value="PyrdxlP-dep_Trfase_small"/>
</dbReference>
<dbReference type="NCBIfam" id="NF041359">
    <property type="entry name" value="GntG_guanitoxin"/>
    <property type="match status" value="1"/>
</dbReference>
<evidence type="ECO:0000256" key="1">
    <source>
        <dbReference type="ARBA" id="ARBA00001933"/>
    </source>
</evidence>
<dbReference type="PANTHER" id="PTHR48097">
    <property type="entry name" value="L-THREONINE ALDOLASE-RELATED"/>
    <property type="match status" value="1"/>
</dbReference>
<dbReference type="FunFam" id="3.40.640.10:FF:000030">
    <property type="entry name" value="Low-specificity L-threonine aldolase"/>
    <property type="match status" value="1"/>
</dbReference>
<dbReference type="GO" id="GO:0005829">
    <property type="term" value="C:cytosol"/>
    <property type="evidence" value="ECO:0007669"/>
    <property type="project" value="TreeGrafter"/>
</dbReference>
<dbReference type="AlphaFoldDB" id="A0A9D9HRE6"/>
<protein>
    <submittedName>
        <fullName evidence="7">Threonine aldolase</fullName>
    </submittedName>
</protein>
<reference evidence="7" key="2">
    <citation type="journal article" date="2021" name="PeerJ">
        <title>Extensive microbial diversity within the chicken gut microbiome revealed by metagenomics and culture.</title>
        <authorList>
            <person name="Gilroy R."/>
            <person name="Ravi A."/>
            <person name="Getino M."/>
            <person name="Pursley I."/>
            <person name="Horton D.L."/>
            <person name="Alikhan N.F."/>
            <person name="Baker D."/>
            <person name="Gharbi K."/>
            <person name="Hall N."/>
            <person name="Watson M."/>
            <person name="Adriaenssens E.M."/>
            <person name="Foster-Nyarko E."/>
            <person name="Jarju S."/>
            <person name="Secka A."/>
            <person name="Antonio M."/>
            <person name="Oren A."/>
            <person name="Chaudhuri R.R."/>
            <person name="La Ragione R."/>
            <person name="Hildebrand F."/>
            <person name="Pallen M.J."/>
        </authorList>
    </citation>
    <scope>NUCLEOTIDE SEQUENCE</scope>
    <source>
        <strain evidence="7">10532</strain>
    </source>
</reference>
<dbReference type="PIRSF" id="PIRSF017617">
    <property type="entry name" value="Thr_aldolase"/>
    <property type="match status" value="1"/>
</dbReference>
<feature type="domain" description="Aromatic amino acid beta-eliminating lyase/threonine aldolase" evidence="6">
    <location>
        <begin position="5"/>
        <end position="286"/>
    </location>
</feature>
<sequence length="343" mass="37596">MEYIDLRSDTVTQPTPAMRKAMAEAVMGDDVYEDDPTVKELENKSAAILKKEAALFVPTGTFGNQLALLTHCSRGTEVILNENCHIVQHECGAAALISGVQLRCFEPANPYPVSKEYEKRIRIPGDIHEPVTSLLVTENPLSNGTVLPLSELTALKNLGERFNLPIHMDGARIFNAALSLNVSPAEIARCADSVMFCFSKGLCAPVGSMLAGTKEFIKKARKNRKLMGGGLHKAGAVAAAALVALQEMPPLLRDDHEKALLLGQLLSEIPELSVDITRIQINMVFFNFRNNNIDREALATYLMENGILINPPDKDGIIRLVTHHWITSDNLKTTVSAIKDFLL</sequence>
<organism evidence="7 8">
    <name type="scientific">Candidatus Gallitreponema excrementavium</name>
    <dbReference type="NCBI Taxonomy" id="2840840"/>
    <lineage>
        <taxon>Bacteria</taxon>
        <taxon>Pseudomonadati</taxon>
        <taxon>Spirochaetota</taxon>
        <taxon>Spirochaetia</taxon>
        <taxon>Spirochaetales</taxon>
        <taxon>Candidatus Gallitreponema</taxon>
    </lineage>
</organism>
<dbReference type="Gene3D" id="3.90.1150.10">
    <property type="entry name" value="Aspartate Aminotransferase, domain 1"/>
    <property type="match status" value="1"/>
</dbReference>
<dbReference type="GO" id="GO:0006545">
    <property type="term" value="P:glycine biosynthetic process"/>
    <property type="evidence" value="ECO:0007669"/>
    <property type="project" value="TreeGrafter"/>
</dbReference>
<dbReference type="InterPro" id="IPR001597">
    <property type="entry name" value="ArAA_b-elim_lyase/Thr_aldolase"/>
</dbReference>
<comment type="caution">
    <text evidence="7">The sequence shown here is derived from an EMBL/GenBank/DDBJ whole genome shotgun (WGS) entry which is preliminary data.</text>
</comment>
<gene>
    <name evidence="7" type="ORF">IAA81_09630</name>
</gene>
<dbReference type="Pfam" id="PF01212">
    <property type="entry name" value="Beta_elim_lyase"/>
    <property type="match status" value="1"/>
</dbReference>
<dbReference type="InterPro" id="IPR023603">
    <property type="entry name" value="Low_specificity_L-TA-like"/>
</dbReference>